<dbReference type="Proteomes" id="UP001498398">
    <property type="component" value="Unassembled WGS sequence"/>
</dbReference>
<proteinExistence type="predicted"/>
<sequence length="368" mass="41449">MSTEVPPPYSRSAKTELSQRVLDSINGSQQQAFIEEIGTLNDDITFSIDLFEKMESLLIQEDAFKVNKKEDTLPFQAEKWQSTFEAYKKQIRVIKSAAANARNEAIIPFVSVWADMAEEDPDSDVLIEFEGFSEKLSKFAKPTVDFTDILDAIKAKRDLFDSKLTNAKAYEPTIEKLNKEIEELNVGLETATELIKTIVPNVFQQAGLNGYSHKLTLILVTAPVAFIRSVKSMFTSADVEGTEKTVGEMEALWDAADAVEEYERKMKQKQKELEEQIILQARTKTNQGRWNVSISHLNELKVDSLEPKLSSICKIPEAIREDVDKYVAFLGSPDKDNQEKRNEAFADLALARTLYSLLGNALEAFATQ</sequence>
<dbReference type="EMBL" id="JBANRG010000001">
    <property type="protein sequence ID" value="KAK7472033.1"/>
    <property type="molecule type" value="Genomic_DNA"/>
</dbReference>
<keyword evidence="3" id="KW-1185">Reference proteome</keyword>
<comment type="caution">
    <text evidence="2">The sequence shown here is derived from an EMBL/GenBank/DDBJ whole genome shotgun (WGS) entry which is preliminary data.</text>
</comment>
<organism evidence="2 3">
    <name type="scientific">Marasmiellus scandens</name>
    <dbReference type="NCBI Taxonomy" id="2682957"/>
    <lineage>
        <taxon>Eukaryota</taxon>
        <taxon>Fungi</taxon>
        <taxon>Dikarya</taxon>
        <taxon>Basidiomycota</taxon>
        <taxon>Agaricomycotina</taxon>
        <taxon>Agaricomycetes</taxon>
        <taxon>Agaricomycetidae</taxon>
        <taxon>Agaricales</taxon>
        <taxon>Marasmiineae</taxon>
        <taxon>Omphalotaceae</taxon>
        <taxon>Marasmiellus</taxon>
    </lineage>
</organism>
<reference evidence="2 3" key="1">
    <citation type="submission" date="2024-01" db="EMBL/GenBank/DDBJ databases">
        <title>A draft genome for the cacao thread blight pathogen Marasmiellus scandens.</title>
        <authorList>
            <person name="Baruah I.K."/>
            <person name="Leung J."/>
            <person name="Bukari Y."/>
            <person name="Amoako-Attah I."/>
            <person name="Meinhardt L.W."/>
            <person name="Bailey B.A."/>
            <person name="Cohen S.P."/>
        </authorList>
    </citation>
    <scope>NUCLEOTIDE SEQUENCE [LARGE SCALE GENOMIC DNA]</scope>
    <source>
        <strain evidence="2 3">GH-19</strain>
    </source>
</reference>
<keyword evidence="1" id="KW-0175">Coiled coil</keyword>
<protein>
    <submittedName>
        <fullName evidence="2">Uncharacterized protein</fullName>
    </submittedName>
</protein>
<evidence type="ECO:0000313" key="3">
    <source>
        <dbReference type="Proteomes" id="UP001498398"/>
    </source>
</evidence>
<name>A0ABR1K388_9AGAR</name>
<gene>
    <name evidence="2" type="ORF">VKT23_000144</name>
</gene>
<feature type="coiled-coil region" evidence="1">
    <location>
        <begin position="252"/>
        <end position="279"/>
    </location>
</feature>
<evidence type="ECO:0000313" key="2">
    <source>
        <dbReference type="EMBL" id="KAK7472033.1"/>
    </source>
</evidence>
<accession>A0ABR1K388</accession>
<evidence type="ECO:0000256" key="1">
    <source>
        <dbReference type="SAM" id="Coils"/>
    </source>
</evidence>